<feature type="non-terminal residue" evidence="2">
    <location>
        <position position="1"/>
    </location>
</feature>
<name>A0A9P0KAM2_ACAOB</name>
<dbReference type="SMART" id="SM00060">
    <property type="entry name" value="FN3"/>
    <property type="match status" value="2"/>
</dbReference>
<evidence type="ECO:0000259" key="1">
    <source>
        <dbReference type="PROSITE" id="PS50853"/>
    </source>
</evidence>
<comment type="caution">
    <text evidence="2">The sequence shown here is derived from an EMBL/GenBank/DDBJ whole genome shotgun (WGS) entry which is preliminary data.</text>
</comment>
<dbReference type="InterPro" id="IPR013783">
    <property type="entry name" value="Ig-like_fold"/>
</dbReference>
<sequence>VIHSDSFRCLTADECRATKGTWWVFGNHCVNDCPPYYEQHESKHGFECRHCGHNCTRYCHLKHPVESKDKLEHLKGCTHINGSLNIYFKEDNIDGLEAELMENLGSVVRISGNLIIRRTKGIRSLNFLQKLRYIGGEKPENGKYSVFIYENQNLRKLWNFSDPNFHLKINNGIFAFHDNPYLCLTEVEKLAEITGLNGKYTKNDVSQYSNGDNAACATIRMDVVVKVNSSEAVLIWKPFSRKVIGYTIFYKPEYRPETVVETCVNSPWESNFTSGTTVTLSKLEPFTNYSYYIRCSTDDTHQETEIKYFKTKSHNPDEPSSFKAEGIADDIINLSWIRPMHFNGKLLHYVLNYNEEPDMFTVGFRNYCEHPRVDDLAGVDFDSTYFADTDYKPPNTQMVAKANDSDDEDNCTCAETPPMKSPSKNTFTRLSFDNFAIQFKDRRYDNCSVSNTTEECEQIYYQTDRFLVSKRDGTDRRKYPTIYIEPNVTSYNLTNLKRFTMYAFYLSACNEPKEDNKCSSIMHSFARTQKKVTTYTVYTSSFVTW</sequence>
<dbReference type="Proteomes" id="UP001152888">
    <property type="component" value="Unassembled WGS sequence"/>
</dbReference>
<dbReference type="InterPro" id="IPR003961">
    <property type="entry name" value="FN3_dom"/>
</dbReference>
<proteinExistence type="predicted"/>
<dbReference type="InterPro" id="IPR000494">
    <property type="entry name" value="Rcpt_L-dom"/>
</dbReference>
<evidence type="ECO:0000313" key="2">
    <source>
        <dbReference type="EMBL" id="CAH1968782.1"/>
    </source>
</evidence>
<feature type="domain" description="Fibronectin type-III" evidence="1">
    <location>
        <begin position="217"/>
        <end position="314"/>
    </location>
</feature>
<dbReference type="EMBL" id="CAKOFQ010006756">
    <property type="protein sequence ID" value="CAH1968782.1"/>
    <property type="molecule type" value="Genomic_DNA"/>
</dbReference>
<dbReference type="AlphaFoldDB" id="A0A9P0KAM2"/>
<dbReference type="SUPFAM" id="SSF52058">
    <property type="entry name" value="L domain-like"/>
    <property type="match status" value="1"/>
</dbReference>
<dbReference type="Pfam" id="PF01030">
    <property type="entry name" value="Recep_L_domain"/>
    <property type="match status" value="1"/>
</dbReference>
<dbReference type="OrthoDB" id="5809444at2759"/>
<dbReference type="Pfam" id="PF00041">
    <property type="entry name" value="fn3"/>
    <property type="match status" value="1"/>
</dbReference>
<dbReference type="InterPro" id="IPR036116">
    <property type="entry name" value="FN3_sf"/>
</dbReference>
<dbReference type="Gene3D" id="2.60.40.10">
    <property type="entry name" value="Immunoglobulins"/>
    <property type="match status" value="2"/>
</dbReference>
<protein>
    <recommendedName>
        <fullName evidence="1">Fibronectin type-III domain-containing protein</fullName>
    </recommendedName>
</protein>
<gene>
    <name evidence="2" type="ORF">ACAOBT_LOCUS8065</name>
</gene>
<accession>A0A9P0KAM2</accession>
<keyword evidence="3" id="KW-1185">Reference proteome</keyword>
<evidence type="ECO:0000313" key="3">
    <source>
        <dbReference type="Proteomes" id="UP001152888"/>
    </source>
</evidence>
<dbReference type="SUPFAM" id="SSF49265">
    <property type="entry name" value="Fibronectin type III"/>
    <property type="match status" value="1"/>
</dbReference>
<dbReference type="CDD" id="cd00063">
    <property type="entry name" value="FN3"/>
    <property type="match status" value="1"/>
</dbReference>
<dbReference type="InterPro" id="IPR036941">
    <property type="entry name" value="Rcpt_L-dom_sf"/>
</dbReference>
<reference evidence="2" key="1">
    <citation type="submission" date="2022-03" db="EMBL/GenBank/DDBJ databases">
        <authorList>
            <person name="Sayadi A."/>
        </authorList>
    </citation>
    <scope>NUCLEOTIDE SEQUENCE</scope>
</reference>
<organism evidence="2 3">
    <name type="scientific">Acanthoscelides obtectus</name>
    <name type="common">Bean weevil</name>
    <name type="synonym">Bruchus obtectus</name>
    <dbReference type="NCBI Taxonomy" id="200917"/>
    <lineage>
        <taxon>Eukaryota</taxon>
        <taxon>Metazoa</taxon>
        <taxon>Ecdysozoa</taxon>
        <taxon>Arthropoda</taxon>
        <taxon>Hexapoda</taxon>
        <taxon>Insecta</taxon>
        <taxon>Pterygota</taxon>
        <taxon>Neoptera</taxon>
        <taxon>Endopterygota</taxon>
        <taxon>Coleoptera</taxon>
        <taxon>Polyphaga</taxon>
        <taxon>Cucujiformia</taxon>
        <taxon>Chrysomeloidea</taxon>
        <taxon>Chrysomelidae</taxon>
        <taxon>Bruchinae</taxon>
        <taxon>Bruchini</taxon>
        <taxon>Acanthoscelides</taxon>
    </lineage>
</organism>
<dbReference type="Gene3D" id="3.80.20.20">
    <property type="entry name" value="Receptor L-domain"/>
    <property type="match status" value="1"/>
</dbReference>
<dbReference type="PROSITE" id="PS50853">
    <property type="entry name" value="FN3"/>
    <property type="match status" value="1"/>
</dbReference>